<sequence length="221" mass="25675">MCNLTCKKASMLVCGGFIILMFTLYALFFNHGAPEDIMVANKGSQVNPKFKHYHDRDPHKMNELEKEVAEEERRAAQHWDEFIAKNDFVNIGEIYDNCDEKDRVMIGRTIMLPTVHWAGLKGVKSRTFINITLHEELTGGKFFLEVKYNGKDLFARNWELCTLDEDYDDRVVYCPFLAQDYSFVKDRDIPVYLPKGRYQTKGWITDVNDEIVACGFSDFTL</sequence>
<name>A0A9D4L3B5_DREPO</name>
<reference evidence="2" key="1">
    <citation type="journal article" date="2019" name="bioRxiv">
        <title>The Genome of the Zebra Mussel, Dreissena polymorpha: A Resource for Invasive Species Research.</title>
        <authorList>
            <person name="McCartney M.A."/>
            <person name="Auch B."/>
            <person name="Kono T."/>
            <person name="Mallez S."/>
            <person name="Zhang Y."/>
            <person name="Obille A."/>
            <person name="Becker A."/>
            <person name="Abrahante J.E."/>
            <person name="Garbe J."/>
            <person name="Badalamenti J.P."/>
            <person name="Herman A."/>
            <person name="Mangelson H."/>
            <person name="Liachko I."/>
            <person name="Sullivan S."/>
            <person name="Sone E.D."/>
            <person name="Koren S."/>
            <person name="Silverstein K.A.T."/>
            <person name="Beckman K.B."/>
            <person name="Gohl D.M."/>
        </authorList>
    </citation>
    <scope>NUCLEOTIDE SEQUENCE</scope>
    <source>
        <strain evidence="2">Duluth1</strain>
        <tissue evidence="2">Whole animal</tissue>
    </source>
</reference>
<dbReference type="AlphaFoldDB" id="A0A9D4L3B5"/>
<reference evidence="2" key="2">
    <citation type="submission" date="2020-11" db="EMBL/GenBank/DDBJ databases">
        <authorList>
            <person name="McCartney M.A."/>
            <person name="Auch B."/>
            <person name="Kono T."/>
            <person name="Mallez S."/>
            <person name="Becker A."/>
            <person name="Gohl D.M."/>
            <person name="Silverstein K.A.T."/>
            <person name="Koren S."/>
            <person name="Bechman K.B."/>
            <person name="Herman A."/>
            <person name="Abrahante J.E."/>
            <person name="Garbe J."/>
        </authorList>
    </citation>
    <scope>NUCLEOTIDE SEQUENCE</scope>
    <source>
        <strain evidence="2">Duluth1</strain>
        <tissue evidence="2">Whole animal</tissue>
    </source>
</reference>
<dbReference type="InterPro" id="IPR014756">
    <property type="entry name" value="Ig_E-set"/>
</dbReference>
<evidence type="ECO:0000256" key="1">
    <source>
        <dbReference type="SAM" id="Phobius"/>
    </source>
</evidence>
<dbReference type="SUPFAM" id="SSF81296">
    <property type="entry name" value="E set domains"/>
    <property type="match status" value="1"/>
</dbReference>
<accession>A0A9D4L3B5</accession>
<comment type="caution">
    <text evidence="2">The sequence shown here is derived from an EMBL/GenBank/DDBJ whole genome shotgun (WGS) entry which is preliminary data.</text>
</comment>
<evidence type="ECO:0000313" key="3">
    <source>
        <dbReference type="Proteomes" id="UP000828390"/>
    </source>
</evidence>
<keyword evidence="1" id="KW-0472">Membrane</keyword>
<dbReference type="EMBL" id="JAIWYP010000003">
    <property type="protein sequence ID" value="KAH3849867.1"/>
    <property type="molecule type" value="Genomic_DNA"/>
</dbReference>
<organism evidence="2 3">
    <name type="scientific">Dreissena polymorpha</name>
    <name type="common">Zebra mussel</name>
    <name type="synonym">Mytilus polymorpha</name>
    <dbReference type="NCBI Taxonomy" id="45954"/>
    <lineage>
        <taxon>Eukaryota</taxon>
        <taxon>Metazoa</taxon>
        <taxon>Spiralia</taxon>
        <taxon>Lophotrochozoa</taxon>
        <taxon>Mollusca</taxon>
        <taxon>Bivalvia</taxon>
        <taxon>Autobranchia</taxon>
        <taxon>Heteroconchia</taxon>
        <taxon>Euheterodonta</taxon>
        <taxon>Imparidentia</taxon>
        <taxon>Neoheterodontei</taxon>
        <taxon>Myida</taxon>
        <taxon>Dreissenoidea</taxon>
        <taxon>Dreissenidae</taxon>
        <taxon>Dreissena</taxon>
    </lineage>
</organism>
<keyword evidence="1" id="KW-1133">Transmembrane helix</keyword>
<gene>
    <name evidence="2" type="ORF">DPMN_092271</name>
</gene>
<feature type="transmembrane region" description="Helical" evidence="1">
    <location>
        <begin position="12"/>
        <end position="29"/>
    </location>
</feature>
<proteinExistence type="predicted"/>
<dbReference type="Proteomes" id="UP000828390">
    <property type="component" value="Unassembled WGS sequence"/>
</dbReference>
<protein>
    <submittedName>
        <fullName evidence="2">Uncharacterized protein</fullName>
    </submittedName>
</protein>
<keyword evidence="1" id="KW-0812">Transmembrane</keyword>
<keyword evidence="3" id="KW-1185">Reference proteome</keyword>
<evidence type="ECO:0000313" key="2">
    <source>
        <dbReference type="EMBL" id="KAH3849867.1"/>
    </source>
</evidence>